<keyword evidence="3" id="KW-0067">ATP-binding</keyword>
<evidence type="ECO:0000259" key="4">
    <source>
        <dbReference type="SMART" id="SM00797"/>
    </source>
</evidence>
<keyword evidence="2" id="KW-0378">Hydrolase</keyword>
<dbReference type="PANTHER" id="PTHR43309:SF5">
    <property type="entry name" value="5-OXOPROLINASE SUBUNIT C"/>
    <property type="match status" value="1"/>
</dbReference>
<accession>A0ABS4EPX1</accession>
<dbReference type="RefSeq" id="WP_209853999.1">
    <property type="nucleotide sequence ID" value="NZ_JAGGJV010000006.1"/>
</dbReference>
<dbReference type="SUPFAM" id="SSF50891">
    <property type="entry name" value="Cyclophilin-like"/>
    <property type="match status" value="1"/>
</dbReference>
<organism evidence="5 6">
    <name type="scientific">Rhizobium herbae</name>
    <dbReference type="NCBI Taxonomy" id="508661"/>
    <lineage>
        <taxon>Bacteria</taxon>
        <taxon>Pseudomonadati</taxon>
        <taxon>Pseudomonadota</taxon>
        <taxon>Alphaproteobacteria</taxon>
        <taxon>Hyphomicrobiales</taxon>
        <taxon>Rhizobiaceae</taxon>
        <taxon>Rhizobium/Agrobacterium group</taxon>
        <taxon>Rhizobium</taxon>
    </lineage>
</organism>
<dbReference type="NCBIfam" id="TIGR00724">
    <property type="entry name" value="urea_amlyse_rel"/>
    <property type="match status" value="1"/>
</dbReference>
<dbReference type="Gene3D" id="2.40.100.10">
    <property type="entry name" value="Cyclophilin-like"/>
    <property type="match status" value="1"/>
</dbReference>
<evidence type="ECO:0000256" key="3">
    <source>
        <dbReference type="ARBA" id="ARBA00022840"/>
    </source>
</evidence>
<evidence type="ECO:0000313" key="5">
    <source>
        <dbReference type="EMBL" id="MBP1859990.1"/>
    </source>
</evidence>
<dbReference type="InterPro" id="IPR052708">
    <property type="entry name" value="PxpC"/>
</dbReference>
<dbReference type="PANTHER" id="PTHR43309">
    <property type="entry name" value="5-OXOPROLINASE SUBUNIT C"/>
    <property type="match status" value="1"/>
</dbReference>
<keyword evidence="1" id="KW-0547">Nucleotide-binding</keyword>
<name>A0ABS4EPX1_9HYPH</name>
<dbReference type="InterPro" id="IPR029000">
    <property type="entry name" value="Cyclophilin-like_dom_sf"/>
</dbReference>
<reference evidence="5 6" key="1">
    <citation type="submission" date="2021-03" db="EMBL/GenBank/DDBJ databases">
        <title>Genomic Encyclopedia of Type Strains, Phase IV (KMG-IV): sequencing the most valuable type-strain genomes for metagenomic binning, comparative biology and taxonomic classification.</title>
        <authorList>
            <person name="Goeker M."/>
        </authorList>
    </citation>
    <scope>NUCLEOTIDE SEQUENCE [LARGE SCALE GENOMIC DNA]</scope>
    <source>
        <strain evidence="5 6">DSM 26427</strain>
    </source>
</reference>
<evidence type="ECO:0000256" key="1">
    <source>
        <dbReference type="ARBA" id="ARBA00022741"/>
    </source>
</evidence>
<sequence>MIGLMVKQAGPMVTVQDLGRRGLQHAGVSGSGPMDVPSFRIANALVANAKGEAALEFAGTGGTFQVSRPVRFAVTGGAVGIRIDDKAVRPWESHDLFPGSTLVIGGLRNAVWGYLAISGGIDTPPVLGSRATHLRSGLGGHQGRRLQAGDSLPLGDAVSSPHLCLRTPWRSAQRFIHIVPGPQDDYFDTQAWAIFLGQPFIVSAMRDRMAQMLDGPVLLSRRGHDIVSDGTAPGSIQVPGSGRPIVLMAERQTTGGYPKIATVASVDLPRLAQTPSGRDIRFRRVSRERAEDLLIAEKLALGDALANLAEKSAILDASGDHPQ</sequence>
<evidence type="ECO:0000313" key="6">
    <source>
        <dbReference type="Proteomes" id="UP000823786"/>
    </source>
</evidence>
<protein>
    <submittedName>
        <fullName evidence="5">Biotin-dependent carboxylase-like uncharacterized protein</fullName>
    </submittedName>
</protein>
<dbReference type="SMART" id="SM00797">
    <property type="entry name" value="AHS2"/>
    <property type="match status" value="1"/>
</dbReference>
<gene>
    <name evidence="5" type="ORF">J2Z75_003511</name>
</gene>
<evidence type="ECO:0000256" key="2">
    <source>
        <dbReference type="ARBA" id="ARBA00022801"/>
    </source>
</evidence>
<proteinExistence type="predicted"/>
<dbReference type="EMBL" id="JAGGJV010000006">
    <property type="protein sequence ID" value="MBP1859990.1"/>
    <property type="molecule type" value="Genomic_DNA"/>
</dbReference>
<keyword evidence="6" id="KW-1185">Reference proteome</keyword>
<dbReference type="InterPro" id="IPR003778">
    <property type="entry name" value="CT_A_B"/>
</dbReference>
<feature type="domain" description="Carboxyltransferase" evidence="4">
    <location>
        <begin position="25"/>
        <end position="300"/>
    </location>
</feature>
<dbReference type="Pfam" id="PF02626">
    <property type="entry name" value="CT_A_B"/>
    <property type="match status" value="1"/>
</dbReference>
<dbReference type="Proteomes" id="UP000823786">
    <property type="component" value="Unassembled WGS sequence"/>
</dbReference>
<comment type="caution">
    <text evidence="5">The sequence shown here is derived from an EMBL/GenBank/DDBJ whole genome shotgun (WGS) entry which is preliminary data.</text>
</comment>